<organism evidence="1 2">
    <name type="scientific">Pleurotus ostreatus (strain PC15)</name>
    <name type="common">Oyster mushroom</name>
    <dbReference type="NCBI Taxonomy" id="1137138"/>
    <lineage>
        <taxon>Eukaryota</taxon>
        <taxon>Fungi</taxon>
        <taxon>Dikarya</taxon>
        <taxon>Basidiomycota</taxon>
        <taxon>Agaricomycotina</taxon>
        <taxon>Agaricomycetes</taxon>
        <taxon>Agaricomycetidae</taxon>
        <taxon>Agaricales</taxon>
        <taxon>Pleurotineae</taxon>
        <taxon>Pleurotaceae</taxon>
        <taxon>Pleurotus</taxon>
    </lineage>
</organism>
<dbReference type="AlphaFoldDB" id="A0A067N7N3"/>
<gene>
    <name evidence="1" type="ORF">PLEOSDRAFT_1086240</name>
</gene>
<proteinExistence type="predicted"/>
<protein>
    <submittedName>
        <fullName evidence="1">Uncharacterized protein</fullName>
    </submittedName>
</protein>
<sequence>MPRAADTGQMDASSIDTWDLPFAARDFAMDPTQDLVIFLEDTRIPVASEKSRNTHLYIYSMATKEPHQLAQSPCLVINGSESESLVHPFVGHPFIMCALLQIAEDVVLIQYTTLAAESVHVRLWNWMTGDLWLFGIRFRLFVPNRVLLSYAAMAPGHAPMLVPWDTWGPDGADNNMR</sequence>
<evidence type="ECO:0000313" key="1">
    <source>
        <dbReference type="EMBL" id="KDQ23814.1"/>
    </source>
</evidence>
<name>A0A067N7N3_PLEO1</name>
<dbReference type="EMBL" id="KL198012">
    <property type="protein sequence ID" value="KDQ23814.1"/>
    <property type="molecule type" value="Genomic_DNA"/>
</dbReference>
<accession>A0A067N7N3</accession>
<dbReference type="InParanoid" id="A0A067N7N3"/>
<evidence type="ECO:0000313" key="2">
    <source>
        <dbReference type="Proteomes" id="UP000027073"/>
    </source>
</evidence>
<reference evidence="2" key="1">
    <citation type="journal article" date="2014" name="Proc. Natl. Acad. Sci. U.S.A.">
        <title>Extensive sampling of basidiomycete genomes demonstrates inadequacy of the white-rot/brown-rot paradigm for wood decay fungi.</title>
        <authorList>
            <person name="Riley R."/>
            <person name="Salamov A.A."/>
            <person name="Brown D.W."/>
            <person name="Nagy L.G."/>
            <person name="Floudas D."/>
            <person name="Held B.W."/>
            <person name="Levasseur A."/>
            <person name="Lombard V."/>
            <person name="Morin E."/>
            <person name="Otillar R."/>
            <person name="Lindquist E.A."/>
            <person name="Sun H."/>
            <person name="LaButti K.M."/>
            <person name="Schmutz J."/>
            <person name="Jabbour D."/>
            <person name="Luo H."/>
            <person name="Baker S.E."/>
            <person name="Pisabarro A.G."/>
            <person name="Walton J.D."/>
            <person name="Blanchette R.A."/>
            <person name="Henrissat B."/>
            <person name="Martin F."/>
            <person name="Cullen D."/>
            <person name="Hibbett D.S."/>
            <person name="Grigoriev I.V."/>
        </authorList>
    </citation>
    <scope>NUCLEOTIDE SEQUENCE [LARGE SCALE GENOMIC DNA]</scope>
    <source>
        <strain evidence="2">PC15</strain>
    </source>
</reference>
<dbReference type="HOGENOM" id="CLU_1518495_0_0_1"/>
<dbReference type="OrthoDB" id="2745718at2759"/>
<dbReference type="Proteomes" id="UP000027073">
    <property type="component" value="Unassembled WGS sequence"/>
</dbReference>
<dbReference type="VEuPathDB" id="FungiDB:PLEOSDRAFT_1086240"/>